<dbReference type="EMBL" id="BARU01018210">
    <property type="protein sequence ID" value="GAH53795.1"/>
    <property type="molecule type" value="Genomic_DNA"/>
</dbReference>
<reference evidence="1" key="1">
    <citation type="journal article" date="2014" name="Front. Microbiol.">
        <title>High frequency of phylogenetically diverse reductive dehalogenase-homologous genes in deep subseafloor sedimentary metagenomes.</title>
        <authorList>
            <person name="Kawai M."/>
            <person name="Futagami T."/>
            <person name="Toyoda A."/>
            <person name="Takaki Y."/>
            <person name="Nishi S."/>
            <person name="Hori S."/>
            <person name="Arai W."/>
            <person name="Tsubouchi T."/>
            <person name="Morono Y."/>
            <person name="Uchiyama I."/>
            <person name="Ito T."/>
            <person name="Fujiyama A."/>
            <person name="Inagaki F."/>
            <person name="Takami H."/>
        </authorList>
    </citation>
    <scope>NUCLEOTIDE SEQUENCE</scope>
    <source>
        <strain evidence="1">Expedition CK06-06</strain>
    </source>
</reference>
<comment type="caution">
    <text evidence="1">The sequence shown here is derived from an EMBL/GenBank/DDBJ whole genome shotgun (WGS) entry which is preliminary data.</text>
</comment>
<evidence type="ECO:0000313" key="1">
    <source>
        <dbReference type="EMBL" id="GAH53795.1"/>
    </source>
</evidence>
<name>X1H9P9_9ZZZZ</name>
<gene>
    <name evidence="1" type="ORF">S03H2_30119</name>
</gene>
<evidence type="ECO:0008006" key="2">
    <source>
        <dbReference type="Google" id="ProtNLM"/>
    </source>
</evidence>
<sequence>MKCPNCNTEYSDPNQQICEFCGTELSRIEQISPKVTPIKTKLEQFIEDSGLKEIYKKIKDNLKNV</sequence>
<dbReference type="AlphaFoldDB" id="X1H9P9"/>
<organism evidence="1">
    <name type="scientific">marine sediment metagenome</name>
    <dbReference type="NCBI Taxonomy" id="412755"/>
    <lineage>
        <taxon>unclassified sequences</taxon>
        <taxon>metagenomes</taxon>
        <taxon>ecological metagenomes</taxon>
    </lineage>
</organism>
<protein>
    <recommendedName>
        <fullName evidence="2">Zinc-ribbon domain-containing protein</fullName>
    </recommendedName>
</protein>
<accession>X1H9P9</accession>
<proteinExistence type="predicted"/>